<accession>A0A8D2F9Z8</accession>
<dbReference type="Proteomes" id="UP000694411">
    <property type="component" value="Chromosome 12"/>
</dbReference>
<keyword evidence="1" id="KW-0732">Signal</keyword>
<dbReference type="PRINTS" id="PR02045">
    <property type="entry name" value="F138DOMAIN"/>
</dbReference>
<proteinExistence type="predicted"/>
<organism evidence="2 3">
    <name type="scientific">Theropithecus gelada</name>
    <name type="common">Gelada baboon</name>
    <dbReference type="NCBI Taxonomy" id="9565"/>
    <lineage>
        <taxon>Eukaryota</taxon>
        <taxon>Metazoa</taxon>
        <taxon>Chordata</taxon>
        <taxon>Craniata</taxon>
        <taxon>Vertebrata</taxon>
        <taxon>Euteleostomi</taxon>
        <taxon>Mammalia</taxon>
        <taxon>Eutheria</taxon>
        <taxon>Euarchontoglires</taxon>
        <taxon>Primates</taxon>
        <taxon>Haplorrhini</taxon>
        <taxon>Catarrhini</taxon>
        <taxon>Cercopithecidae</taxon>
        <taxon>Cercopithecinae</taxon>
        <taxon>Theropithecus</taxon>
    </lineage>
</organism>
<keyword evidence="3" id="KW-1185">Reference proteome</keyword>
<dbReference type="Ensembl" id="ENSTGET00000021064.1">
    <property type="protein sequence ID" value="ENSTGEP00000017651.1"/>
    <property type="gene ID" value="ENSTGEG00000014285.1"/>
</dbReference>
<dbReference type="PANTHER" id="PTHR12138:SF161">
    <property type="entry name" value="SECRETED PROTEIN"/>
    <property type="match status" value="1"/>
</dbReference>
<reference evidence="2" key="1">
    <citation type="submission" date="2018-05" db="EMBL/GenBank/DDBJ databases">
        <title>Whole genome of Theropithecus gelada.</title>
        <authorList>
            <person name="Chiou K.L."/>
            <person name="Snyder-Mackler N."/>
        </authorList>
    </citation>
    <scope>NUCLEOTIDE SEQUENCE [LARGE SCALE GENOMIC DNA]</scope>
</reference>
<evidence type="ECO:0000313" key="2">
    <source>
        <dbReference type="Ensembl" id="ENSTGEP00000017651.1"/>
    </source>
</evidence>
<feature type="chain" id="PRO_5035001608" evidence="1">
    <location>
        <begin position="19"/>
        <end position="86"/>
    </location>
</feature>
<dbReference type="AlphaFoldDB" id="A0A8D2F9Z8"/>
<sequence>MTWTFHIWGNSAIKALWGFFLRQGLTLSPRLECSSMILAHCNLHLLGSSDSPASASQIAVIKGTHHHVQLTFCIFSRDRVSPCWPS</sequence>
<name>A0A8D2F9Z8_THEGE</name>
<feature type="signal peptide" evidence="1">
    <location>
        <begin position="1"/>
        <end position="18"/>
    </location>
</feature>
<evidence type="ECO:0000256" key="1">
    <source>
        <dbReference type="SAM" id="SignalP"/>
    </source>
</evidence>
<reference evidence="2" key="2">
    <citation type="submission" date="2025-08" db="UniProtKB">
        <authorList>
            <consortium name="Ensembl"/>
        </authorList>
    </citation>
    <scope>IDENTIFICATION</scope>
</reference>
<dbReference type="PANTHER" id="PTHR12138">
    <property type="entry name" value="PRIMATE-EXPANDED PROTEIN FAMILY"/>
    <property type="match status" value="1"/>
</dbReference>
<reference evidence="2" key="3">
    <citation type="submission" date="2025-09" db="UniProtKB">
        <authorList>
            <consortium name="Ensembl"/>
        </authorList>
    </citation>
    <scope>IDENTIFICATION</scope>
</reference>
<protein>
    <submittedName>
        <fullName evidence="2">Uncharacterized protein</fullName>
    </submittedName>
</protein>
<evidence type="ECO:0000313" key="3">
    <source>
        <dbReference type="Proteomes" id="UP000694411"/>
    </source>
</evidence>